<feature type="domain" description="Quinate/shikimate 5-dehydrogenase/glutamyl-tRNA reductase" evidence="9">
    <location>
        <begin position="122"/>
        <end position="208"/>
    </location>
</feature>
<dbReference type="HAMAP" id="MF_00222">
    <property type="entry name" value="Shikimate_DH_AroE"/>
    <property type="match status" value="1"/>
</dbReference>
<gene>
    <name evidence="8 12" type="primary">aroE</name>
    <name evidence="12" type="ORF">AAV94_08790</name>
</gene>
<comment type="similarity">
    <text evidence="8">Belongs to the shikimate dehydrogenase family.</text>
</comment>
<evidence type="ECO:0000256" key="2">
    <source>
        <dbReference type="ARBA" id="ARBA00012962"/>
    </source>
</evidence>
<dbReference type="PATRIC" id="fig|1610491.3.peg.1871"/>
<dbReference type="UniPathway" id="UPA00053">
    <property type="reaction ID" value="UER00087"/>
</dbReference>
<dbReference type="InterPro" id="IPR006151">
    <property type="entry name" value="Shikm_DH/Glu-tRNA_Rdtase"/>
</dbReference>
<protein>
    <recommendedName>
        <fullName evidence="2 8">Shikimate dehydrogenase (NADP(+))</fullName>
        <shortName evidence="8">SDH</shortName>
        <ecNumber evidence="2 8">1.1.1.25</ecNumber>
    </recommendedName>
</protein>
<feature type="binding site" evidence="8">
    <location>
        <position position="264"/>
    </location>
    <ligand>
        <name>shikimate</name>
        <dbReference type="ChEBI" id="CHEBI:36208"/>
    </ligand>
</feature>
<evidence type="ECO:0000256" key="4">
    <source>
        <dbReference type="ARBA" id="ARBA00022857"/>
    </source>
</evidence>
<dbReference type="Gene3D" id="3.40.50.720">
    <property type="entry name" value="NAD(P)-binding Rossmann-like Domain"/>
    <property type="match status" value="1"/>
</dbReference>
<dbReference type="SUPFAM" id="SSF51735">
    <property type="entry name" value="NAD(P)-binding Rossmann-fold domains"/>
    <property type="match status" value="1"/>
</dbReference>
<dbReference type="GO" id="GO:0004764">
    <property type="term" value="F:shikimate 3-dehydrogenase (NADP+) activity"/>
    <property type="evidence" value="ECO:0007669"/>
    <property type="project" value="UniProtKB-UniRule"/>
</dbReference>
<feature type="domain" description="Shikimate dehydrogenase substrate binding N-terminal" evidence="10">
    <location>
        <begin position="13"/>
        <end position="95"/>
    </location>
</feature>
<dbReference type="InterPro" id="IPR013708">
    <property type="entry name" value="Shikimate_DH-bd_N"/>
</dbReference>
<dbReference type="PANTHER" id="PTHR21089:SF1">
    <property type="entry name" value="BIFUNCTIONAL 3-DEHYDROQUINATE DEHYDRATASE_SHIKIMATE DEHYDROGENASE, CHLOROPLASTIC"/>
    <property type="match status" value="1"/>
</dbReference>
<feature type="binding site" evidence="8">
    <location>
        <position position="234"/>
    </location>
    <ligand>
        <name>shikimate</name>
        <dbReference type="ChEBI" id="CHEBI:36208"/>
    </ligand>
</feature>
<sequence>MPTPTPSTDHYVVIGNPIAHSRSPAIHQHFAALTGQSLHYTTCLAPVDGFAQTLAKLQQEGVKGCNVTVPFKAEAARLAHDRDARVQLAGAANTLVLQPDGHILAYNTDGIGLVRDITVNAAQPLSDRHILLLGAGGAAAGALAALLQEGPASVTVVNRTAIRAEALVASHRDVARAHDVQLGALSLAQLEGASLPRQQILINATASSLQGAALPMQALLHCLAPQAFVYDMMYGQAAQPFLQACASHAPGITVRDGLGMLVEQAAEAFAIWRGVRPPAQAVLQVLRAEIDATTAGA</sequence>
<dbReference type="InterPro" id="IPR036291">
    <property type="entry name" value="NAD(P)-bd_dom_sf"/>
</dbReference>
<comment type="caution">
    <text evidence="8">Lacks conserved residue(s) required for the propagation of feature annotation.</text>
</comment>
<comment type="function">
    <text evidence="8">Involved in the biosynthesis of the chorismate, which leads to the biosynthesis of aromatic amino acids. Catalyzes the reversible NADPH linked reduction of 3-dehydroshikimate (DHSA) to yield shikimate (SA).</text>
</comment>
<evidence type="ECO:0000259" key="11">
    <source>
        <dbReference type="Pfam" id="PF18317"/>
    </source>
</evidence>
<accession>A0A0U1PZE5</accession>
<keyword evidence="13" id="KW-1185">Reference proteome</keyword>
<dbReference type="RefSeq" id="WP_046741947.1">
    <property type="nucleotide sequence ID" value="NZ_LBNQ01000025.1"/>
</dbReference>
<dbReference type="FunFam" id="3.40.50.10860:FF:000006">
    <property type="entry name" value="Shikimate dehydrogenase (NADP(+))"/>
    <property type="match status" value="1"/>
</dbReference>
<feature type="binding site" evidence="8">
    <location>
        <position position="109"/>
    </location>
    <ligand>
        <name>shikimate</name>
        <dbReference type="ChEBI" id="CHEBI:36208"/>
    </ligand>
</feature>
<evidence type="ECO:0000256" key="8">
    <source>
        <dbReference type="HAMAP-Rule" id="MF_00222"/>
    </source>
</evidence>
<feature type="active site" description="Proton acceptor" evidence="8">
    <location>
        <position position="72"/>
    </location>
</feature>
<evidence type="ECO:0000259" key="10">
    <source>
        <dbReference type="Pfam" id="PF08501"/>
    </source>
</evidence>
<dbReference type="OrthoDB" id="9776868at2"/>
<dbReference type="NCBIfam" id="TIGR00507">
    <property type="entry name" value="aroE"/>
    <property type="match status" value="1"/>
</dbReference>
<dbReference type="InterPro" id="IPR022893">
    <property type="entry name" value="Shikimate_DH_fam"/>
</dbReference>
<dbReference type="NCBIfam" id="NF001310">
    <property type="entry name" value="PRK00258.1-2"/>
    <property type="match status" value="1"/>
</dbReference>
<evidence type="ECO:0000313" key="12">
    <source>
        <dbReference type="EMBL" id="KKW67725.1"/>
    </source>
</evidence>
<evidence type="ECO:0000259" key="9">
    <source>
        <dbReference type="Pfam" id="PF01488"/>
    </source>
</evidence>
<dbReference type="GO" id="GO:0008652">
    <property type="term" value="P:amino acid biosynthetic process"/>
    <property type="evidence" value="ECO:0007669"/>
    <property type="project" value="UniProtKB-KW"/>
</dbReference>
<dbReference type="EC" id="1.1.1.25" evidence="2 8"/>
<keyword evidence="4 8" id="KW-0521">NADP</keyword>
<dbReference type="STRING" id="1610491.AAV94_08790"/>
<dbReference type="InterPro" id="IPR041121">
    <property type="entry name" value="SDH_C"/>
</dbReference>
<dbReference type="GO" id="GO:0050661">
    <property type="term" value="F:NADP binding"/>
    <property type="evidence" value="ECO:0007669"/>
    <property type="project" value="InterPro"/>
</dbReference>
<dbReference type="GO" id="GO:0009423">
    <property type="term" value="P:chorismate biosynthetic process"/>
    <property type="evidence" value="ECO:0007669"/>
    <property type="project" value="UniProtKB-UniRule"/>
</dbReference>
<evidence type="ECO:0000313" key="13">
    <source>
        <dbReference type="Proteomes" id="UP000050580"/>
    </source>
</evidence>
<dbReference type="SUPFAM" id="SSF53223">
    <property type="entry name" value="Aminoacid dehydrogenase-like, N-terminal domain"/>
    <property type="match status" value="1"/>
</dbReference>
<feature type="binding site" evidence="8">
    <location>
        <position position="232"/>
    </location>
    <ligand>
        <name>NADP(+)</name>
        <dbReference type="ChEBI" id="CHEBI:58349"/>
    </ligand>
</feature>
<keyword evidence="3 8" id="KW-0028">Amino-acid biosynthesis</keyword>
<feature type="domain" description="SDH C-terminal" evidence="11">
    <location>
        <begin position="257"/>
        <end position="287"/>
    </location>
</feature>
<dbReference type="Pfam" id="PF01488">
    <property type="entry name" value="Shikimate_DH"/>
    <property type="match status" value="1"/>
</dbReference>
<evidence type="ECO:0000256" key="5">
    <source>
        <dbReference type="ARBA" id="ARBA00023002"/>
    </source>
</evidence>
<evidence type="ECO:0000256" key="3">
    <source>
        <dbReference type="ARBA" id="ARBA00022605"/>
    </source>
</evidence>
<comment type="pathway">
    <text evidence="1 8">Metabolic intermediate biosynthesis; chorismate biosynthesis; chorismate from D-erythrose 4-phosphate and phosphoenolpyruvate: step 4/7.</text>
</comment>
<comment type="catalytic activity">
    <reaction evidence="7 8">
        <text>shikimate + NADP(+) = 3-dehydroshikimate + NADPH + H(+)</text>
        <dbReference type="Rhea" id="RHEA:17737"/>
        <dbReference type="ChEBI" id="CHEBI:15378"/>
        <dbReference type="ChEBI" id="CHEBI:16630"/>
        <dbReference type="ChEBI" id="CHEBI:36208"/>
        <dbReference type="ChEBI" id="CHEBI:57783"/>
        <dbReference type="ChEBI" id="CHEBI:58349"/>
        <dbReference type="EC" id="1.1.1.25"/>
    </reaction>
</comment>
<dbReference type="PANTHER" id="PTHR21089">
    <property type="entry name" value="SHIKIMATE DEHYDROGENASE"/>
    <property type="match status" value="1"/>
</dbReference>
<evidence type="ECO:0000256" key="6">
    <source>
        <dbReference type="ARBA" id="ARBA00023141"/>
    </source>
</evidence>
<name>A0A0U1PZE5_9BURK</name>
<organism evidence="12 13">
    <name type="scientific">Lampropedia cohaerens</name>
    <dbReference type="NCBI Taxonomy" id="1610491"/>
    <lineage>
        <taxon>Bacteria</taxon>
        <taxon>Pseudomonadati</taxon>
        <taxon>Pseudomonadota</taxon>
        <taxon>Betaproteobacteria</taxon>
        <taxon>Burkholderiales</taxon>
        <taxon>Comamonadaceae</taxon>
        <taxon>Lampropedia</taxon>
    </lineage>
</organism>
<dbReference type="Proteomes" id="UP000050580">
    <property type="component" value="Unassembled WGS sequence"/>
</dbReference>
<dbReference type="EMBL" id="LBNQ01000025">
    <property type="protein sequence ID" value="KKW67725.1"/>
    <property type="molecule type" value="Genomic_DNA"/>
</dbReference>
<feature type="binding site" evidence="8">
    <location>
        <position position="257"/>
    </location>
    <ligand>
        <name>NADP(+)</name>
        <dbReference type="ChEBI" id="CHEBI:58349"/>
    </ligand>
</feature>
<feature type="binding site" evidence="8">
    <location>
        <begin position="21"/>
        <end position="23"/>
    </location>
    <ligand>
        <name>shikimate</name>
        <dbReference type="ChEBI" id="CHEBI:36208"/>
    </ligand>
</feature>
<comment type="subunit">
    <text evidence="8">Homodimer.</text>
</comment>
<dbReference type="GO" id="GO:0005829">
    <property type="term" value="C:cytosol"/>
    <property type="evidence" value="ECO:0007669"/>
    <property type="project" value="TreeGrafter"/>
</dbReference>
<reference evidence="12 13" key="1">
    <citation type="submission" date="2015-05" db="EMBL/GenBank/DDBJ databases">
        <title>Draft genome sequence of Lampropedia sp. CT6, isolated from the microbial mat of a hot water spring, located at Manikaran, India.</title>
        <authorList>
            <person name="Tripathi C."/>
            <person name="Rani P."/>
            <person name="Mahato N.K."/>
            <person name="Lal R."/>
        </authorList>
    </citation>
    <scope>NUCLEOTIDE SEQUENCE [LARGE SCALE GENOMIC DNA]</scope>
    <source>
        <strain evidence="12 13">CT6</strain>
    </source>
</reference>
<dbReference type="Pfam" id="PF18317">
    <property type="entry name" value="SDH_C"/>
    <property type="match status" value="1"/>
</dbReference>
<dbReference type="GO" id="GO:0009073">
    <property type="term" value="P:aromatic amino acid family biosynthetic process"/>
    <property type="evidence" value="ECO:0007669"/>
    <property type="project" value="UniProtKB-KW"/>
</dbReference>
<dbReference type="InterPro" id="IPR011342">
    <property type="entry name" value="Shikimate_DH"/>
</dbReference>
<comment type="caution">
    <text evidence="12">The sequence shown here is derived from an EMBL/GenBank/DDBJ whole genome shotgun (WGS) entry which is preliminary data.</text>
</comment>
<dbReference type="InterPro" id="IPR046346">
    <property type="entry name" value="Aminoacid_DH-like_N_sf"/>
</dbReference>
<dbReference type="AlphaFoldDB" id="A0A0U1PZE5"/>
<feature type="binding site" evidence="8">
    <location>
        <begin position="134"/>
        <end position="138"/>
    </location>
    <ligand>
        <name>NADP(+)</name>
        <dbReference type="ChEBI" id="CHEBI:58349"/>
    </ligand>
</feature>
<feature type="binding site" evidence="8">
    <location>
        <position position="68"/>
    </location>
    <ligand>
        <name>shikimate</name>
        <dbReference type="ChEBI" id="CHEBI:36208"/>
    </ligand>
</feature>
<evidence type="ECO:0000256" key="1">
    <source>
        <dbReference type="ARBA" id="ARBA00004871"/>
    </source>
</evidence>
<evidence type="ECO:0000256" key="7">
    <source>
        <dbReference type="ARBA" id="ARBA00049442"/>
    </source>
</evidence>
<dbReference type="Gene3D" id="3.40.50.10860">
    <property type="entry name" value="Leucine Dehydrogenase, chain A, domain 1"/>
    <property type="match status" value="1"/>
</dbReference>
<keyword evidence="6 8" id="KW-0057">Aromatic amino acid biosynthesis</keyword>
<feature type="binding site" evidence="8">
    <location>
        <begin position="158"/>
        <end position="163"/>
    </location>
    <ligand>
        <name>NADP(+)</name>
        <dbReference type="ChEBI" id="CHEBI:58349"/>
    </ligand>
</feature>
<proteinExistence type="inferred from homology"/>
<keyword evidence="5 8" id="KW-0560">Oxidoreductase</keyword>
<feature type="binding site" evidence="8">
    <location>
        <position position="93"/>
    </location>
    <ligand>
        <name>shikimate</name>
        <dbReference type="ChEBI" id="CHEBI:36208"/>
    </ligand>
</feature>
<dbReference type="GO" id="GO:0019632">
    <property type="term" value="P:shikimate metabolic process"/>
    <property type="evidence" value="ECO:0007669"/>
    <property type="project" value="InterPro"/>
</dbReference>
<dbReference type="Pfam" id="PF08501">
    <property type="entry name" value="Shikimate_dh_N"/>
    <property type="match status" value="1"/>
</dbReference>